<name>A0A9X2KI99_9MICC</name>
<dbReference type="InterPro" id="IPR035959">
    <property type="entry name" value="RutC-like_sf"/>
</dbReference>
<reference evidence="1" key="1">
    <citation type="submission" date="2022-06" db="EMBL/GenBank/DDBJ databases">
        <title>Rothia sp. isolated from sandalwood seedling.</title>
        <authorList>
            <person name="Tuikhar N."/>
            <person name="Kirdat K."/>
            <person name="Thorat V."/>
            <person name="Swetha P."/>
            <person name="Padma S."/>
            <person name="Sundararaj R."/>
            <person name="Yadav A."/>
        </authorList>
    </citation>
    <scope>NUCLEOTIDE SEQUENCE</scope>
    <source>
        <strain evidence="1">AR01</strain>
    </source>
</reference>
<comment type="caution">
    <text evidence="1">The sequence shown here is derived from an EMBL/GenBank/DDBJ whole genome shotgun (WGS) entry which is preliminary data.</text>
</comment>
<proteinExistence type="predicted"/>
<dbReference type="SUPFAM" id="SSF55298">
    <property type="entry name" value="YjgF-like"/>
    <property type="match status" value="1"/>
</dbReference>
<dbReference type="AlphaFoldDB" id="A0A9X2KI99"/>
<organism evidence="1 2">
    <name type="scientific">Rothia santali</name>
    <dbReference type="NCBI Taxonomy" id="2949643"/>
    <lineage>
        <taxon>Bacteria</taxon>
        <taxon>Bacillati</taxon>
        <taxon>Actinomycetota</taxon>
        <taxon>Actinomycetes</taxon>
        <taxon>Micrococcales</taxon>
        <taxon>Micrococcaceae</taxon>
        <taxon>Rothia</taxon>
    </lineage>
</organism>
<keyword evidence="2" id="KW-1185">Reference proteome</keyword>
<accession>A0A9X2KI99</accession>
<gene>
    <name evidence="1" type="ORF">NBM05_11880</name>
</gene>
<evidence type="ECO:0000313" key="2">
    <source>
        <dbReference type="Proteomes" id="UP001139502"/>
    </source>
</evidence>
<sequence>MIEHINPDALHRSEHYDQATLLQGPLLVIGGQNGVTREGELLEGVEAQAAQAMRNVLAVLDDVGTDRDHVGRLAIQIVGDADVQAASAAALKVWGHHRTAVVVGVVTALARPGALVEIDALATLPND</sequence>
<dbReference type="RefSeq" id="WP_254167683.1">
    <property type="nucleotide sequence ID" value="NZ_JANAFB010000033.1"/>
</dbReference>
<dbReference type="CDD" id="cd00448">
    <property type="entry name" value="YjgF_YER057c_UK114_family"/>
    <property type="match status" value="1"/>
</dbReference>
<dbReference type="Proteomes" id="UP001139502">
    <property type="component" value="Unassembled WGS sequence"/>
</dbReference>
<dbReference type="Gene3D" id="3.30.1330.40">
    <property type="entry name" value="RutC-like"/>
    <property type="match status" value="1"/>
</dbReference>
<evidence type="ECO:0000313" key="1">
    <source>
        <dbReference type="EMBL" id="MCP3426682.1"/>
    </source>
</evidence>
<dbReference type="Pfam" id="PF01042">
    <property type="entry name" value="Ribonuc_L-PSP"/>
    <property type="match status" value="1"/>
</dbReference>
<dbReference type="InterPro" id="IPR006175">
    <property type="entry name" value="YjgF/YER057c/UK114"/>
</dbReference>
<dbReference type="EMBL" id="JANAFB010000033">
    <property type="protein sequence ID" value="MCP3426682.1"/>
    <property type="molecule type" value="Genomic_DNA"/>
</dbReference>
<protein>
    <submittedName>
        <fullName evidence="1">RidA family protein</fullName>
    </submittedName>
</protein>